<evidence type="ECO:0000313" key="1">
    <source>
        <dbReference type="EMBL" id="AGN69117.1"/>
    </source>
</evidence>
<name>R9UIF9_DROME</name>
<proteinExistence type="evidence at transcript level"/>
<sequence length="144" mass="16727">MCNISDVAFIFENVSSFRMNFGHHKQPFSAFNANNLANVCGAYAYLCRPWHVPSRRSNLASRAECTSCCSRWQVIRQKNSLHWRATRYNRTDGSTVFVVFTENSISSGVEPHLMAAIRGFAERKCCEGYSHTPDRCKWWSWFWE</sequence>
<dbReference type="AlphaFoldDB" id="R9UIF9"/>
<protein>
    <submittedName>
        <fullName evidence="1">MIP37007p1</fullName>
    </submittedName>
</protein>
<dbReference type="EMBL" id="BT150122">
    <property type="protein sequence ID" value="AGN69117.1"/>
    <property type="molecule type" value="mRNA"/>
</dbReference>
<reference evidence="1" key="1">
    <citation type="submission" date="2013-06" db="EMBL/GenBank/DDBJ databases">
        <authorList>
            <person name="Carlson J."/>
            <person name="Booth B."/>
            <person name="Frise E."/>
            <person name="Sandler J."/>
            <person name="Wan K."/>
            <person name="Yu C."/>
            <person name="Celniker S."/>
        </authorList>
    </citation>
    <scope>NUCLEOTIDE SEQUENCE</scope>
</reference>
<organism evidence="1">
    <name type="scientific">Drosophila melanogaster</name>
    <name type="common">Fruit fly</name>
    <dbReference type="NCBI Taxonomy" id="7227"/>
    <lineage>
        <taxon>Eukaryota</taxon>
        <taxon>Metazoa</taxon>
        <taxon>Ecdysozoa</taxon>
        <taxon>Arthropoda</taxon>
        <taxon>Hexapoda</taxon>
        <taxon>Insecta</taxon>
        <taxon>Pterygota</taxon>
        <taxon>Neoptera</taxon>
        <taxon>Endopterygota</taxon>
        <taxon>Diptera</taxon>
        <taxon>Brachycera</taxon>
        <taxon>Muscomorpha</taxon>
        <taxon>Ephydroidea</taxon>
        <taxon>Drosophilidae</taxon>
        <taxon>Drosophila</taxon>
        <taxon>Sophophora</taxon>
    </lineage>
</organism>
<accession>R9UIF9</accession>